<dbReference type="AlphaFoldDB" id="A0A1B2DCA4"/>
<evidence type="ECO:0000256" key="1">
    <source>
        <dbReference type="SAM" id="SignalP"/>
    </source>
</evidence>
<dbReference type="EMBL" id="CP016808">
    <property type="protein sequence ID" value="ANY65341.1"/>
    <property type="molecule type" value="Genomic_DNA"/>
</dbReference>
<gene>
    <name evidence="3" type="ORF">BBD42_01760</name>
</gene>
<dbReference type="RefSeq" id="WP_099516742.1">
    <property type="nucleotide sequence ID" value="NZ_CP016808.1"/>
</dbReference>
<proteinExistence type="predicted"/>
<organism evidence="3">
    <name type="scientific">Paenibacillus sp. BIHB 4019</name>
    <dbReference type="NCBI Taxonomy" id="1870819"/>
    <lineage>
        <taxon>Bacteria</taxon>
        <taxon>Bacillati</taxon>
        <taxon>Bacillota</taxon>
        <taxon>Bacilli</taxon>
        <taxon>Bacillales</taxon>
        <taxon>Paenibacillaceae</taxon>
        <taxon>Paenibacillus</taxon>
    </lineage>
</organism>
<feature type="domain" description="SLH" evidence="2">
    <location>
        <begin position="26"/>
        <end position="89"/>
    </location>
</feature>
<feature type="signal peptide" evidence="1">
    <location>
        <begin position="1"/>
        <end position="26"/>
    </location>
</feature>
<evidence type="ECO:0000259" key="2">
    <source>
        <dbReference type="PROSITE" id="PS51272"/>
    </source>
</evidence>
<sequence>MRIKHKFVMISATALLALSFAGQSFAASTPFTDVNQSYVKDKIASLQERGIVKGVSNDEFKPDASITAAQGIQLIVNALNLNIDNIRFFKAPLATDYFAKASNDAWYADALIIAANNGLELPADLDPAKPWTKEEFIQYLMKAAEVTNNLPLINIKPLEFADEADLDVQYQGAVQRALVLKIADLDAEGKLNPKEEISRAEAAVLTYNVLEYIAAHPAPAPAPVEPETGASE</sequence>
<feature type="chain" id="PRO_5008534934" evidence="1">
    <location>
        <begin position="27"/>
        <end position="232"/>
    </location>
</feature>
<dbReference type="PROSITE" id="PS51272">
    <property type="entry name" value="SLH"/>
    <property type="match status" value="2"/>
</dbReference>
<evidence type="ECO:0000313" key="3">
    <source>
        <dbReference type="EMBL" id="ANY65341.1"/>
    </source>
</evidence>
<name>A0A1B2DCA4_9BACL</name>
<keyword evidence="1" id="KW-0732">Signal</keyword>
<dbReference type="Pfam" id="PF00395">
    <property type="entry name" value="SLH"/>
    <property type="match status" value="2"/>
</dbReference>
<feature type="domain" description="SLH" evidence="2">
    <location>
        <begin position="157"/>
        <end position="220"/>
    </location>
</feature>
<accession>A0A1B2DCA4</accession>
<dbReference type="InterPro" id="IPR001119">
    <property type="entry name" value="SLH_dom"/>
</dbReference>
<reference evidence="3" key="1">
    <citation type="submission" date="2016-08" db="EMBL/GenBank/DDBJ databases">
        <title>Complete Genome Seqeunce of Paenibacillus sp. BIHB 4019 from tea rhizoplane.</title>
        <authorList>
            <person name="Thakur R."/>
            <person name="Swarnkar M.K."/>
            <person name="Gulati A."/>
        </authorList>
    </citation>
    <scope>NUCLEOTIDE SEQUENCE [LARGE SCALE GENOMIC DNA]</scope>
    <source>
        <strain evidence="3">BIHB4019</strain>
    </source>
</reference>
<protein>
    <submittedName>
        <fullName evidence="3">S-layer protein</fullName>
    </submittedName>
</protein>